<evidence type="ECO:0000313" key="1">
    <source>
        <dbReference type="EMBL" id="CCH03118.1"/>
    </source>
</evidence>
<sequence>MVGLQFRHGPPQLATYLRQLVPIRVEYPPADPSVLCRQCTLATTKQTDY</sequence>
<evidence type="ECO:0000313" key="2">
    <source>
        <dbReference type="Proteomes" id="UP000011058"/>
    </source>
</evidence>
<name>I0KG65_9BACT</name>
<organism evidence="1 2">
    <name type="scientific">Fibrella aestuarina BUZ 2</name>
    <dbReference type="NCBI Taxonomy" id="1166018"/>
    <lineage>
        <taxon>Bacteria</taxon>
        <taxon>Pseudomonadati</taxon>
        <taxon>Bacteroidota</taxon>
        <taxon>Cytophagia</taxon>
        <taxon>Cytophagales</taxon>
        <taxon>Spirosomataceae</taxon>
        <taxon>Fibrella</taxon>
    </lineage>
</organism>
<dbReference type="AlphaFoldDB" id="I0KG65"/>
<dbReference type="KEGG" id="fae:FAES_5119"/>
<gene>
    <name evidence="1" type="ORF">FAES_5119</name>
</gene>
<protein>
    <submittedName>
        <fullName evidence="1">Uncharacterized protein</fullName>
    </submittedName>
</protein>
<accession>I0KG65</accession>
<keyword evidence="2" id="KW-1185">Reference proteome</keyword>
<dbReference type="EMBL" id="HE796683">
    <property type="protein sequence ID" value="CCH03118.1"/>
    <property type="molecule type" value="Genomic_DNA"/>
</dbReference>
<proteinExistence type="predicted"/>
<reference evidence="1 2" key="1">
    <citation type="journal article" date="2012" name="J. Bacteriol.">
        <title>Genome Sequence of Fibrella aestuarina BUZ 2T, a Filamentous Marine Bacterium.</title>
        <authorList>
            <person name="Filippini M."/>
            <person name="Qi W."/>
            <person name="Blom J."/>
            <person name="Goesmann A."/>
            <person name="Smits T.H."/>
            <person name="Bagheri H.C."/>
        </authorList>
    </citation>
    <scope>NUCLEOTIDE SEQUENCE [LARGE SCALE GENOMIC DNA]</scope>
    <source>
        <strain evidence="2">BUZ 2T</strain>
    </source>
</reference>
<dbReference type="HOGENOM" id="CLU_3135912_0_0_10"/>
<dbReference type="Proteomes" id="UP000011058">
    <property type="component" value="Chromosome"/>
</dbReference>
<dbReference type="STRING" id="1166018.FAES_5119"/>